<dbReference type="PANTHER" id="PTHR11604">
    <property type="entry name" value="PROFILIN"/>
    <property type="match status" value="1"/>
</dbReference>
<dbReference type="PRINTS" id="PR01640">
    <property type="entry name" value="PROFILINPLNT"/>
</dbReference>
<keyword evidence="5 6" id="KW-0206">Cytoskeleton</keyword>
<dbReference type="Proteomes" id="UP000054107">
    <property type="component" value="Unassembled WGS sequence"/>
</dbReference>
<dbReference type="FunFam" id="3.30.450.30:FF:000001">
    <property type="entry name" value="Profilin"/>
    <property type="match status" value="1"/>
</dbReference>
<evidence type="ECO:0000256" key="1">
    <source>
        <dbReference type="ARBA" id="ARBA00004245"/>
    </source>
</evidence>
<evidence type="ECO:0000256" key="3">
    <source>
        <dbReference type="ARBA" id="ARBA00022490"/>
    </source>
</evidence>
<proteinExistence type="inferred from homology"/>
<comment type="subunit">
    <text evidence="6">Occurs in many kinds of cells as a complex with monomeric actin in a 1:1 ratio.</text>
</comment>
<sequence>MSWQAYVDNNLLGTGKVSKAAIYGLNGGKWATSGGFELDTNEVQEIIKGFDDNDSIRGSGVKLMKEKYLVLVADAEHIICKKGSAGASIFKTGQAFLVGTYVEGMSPEECNKVVGSLADYLKSVASSKRHVSVFTLSPFFKKQRNKLTRSALTICVICKRN</sequence>
<reference evidence="8 9" key="1">
    <citation type="submission" date="2014-09" db="EMBL/GenBank/DDBJ databases">
        <authorList>
            <person name="Ellenberger Sabrina"/>
        </authorList>
    </citation>
    <scope>NUCLEOTIDE SEQUENCE [LARGE SCALE GENOMIC DNA]</scope>
    <source>
        <strain evidence="8 9">CBS 412.66</strain>
    </source>
</reference>
<dbReference type="GO" id="GO:0003785">
    <property type="term" value="F:actin monomer binding"/>
    <property type="evidence" value="ECO:0007669"/>
    <property type="project" value="TreeGrafter"/>
</dbReference>
<evidence type="ECO:0000256" key="7">
    <source>
        <dbReference type="RuleBase" id="RU003909"/>
    </source>
</evidence>
<dbReference type="PROSITE" id="PS00414">
    <property type="entry name" value="PROFILIN"/>
    <property type="match status" value="1"/>
</dbReference>
<dbReference type="OrthoDB" id="421374at2759"/>
<name>A0A0B7NKX7_9FUNG</name>
<keyword evidence="4 7" id="KW-0009">Actin-binding</keyword>
<dbReference type="AlphaFoldDB" id="A0A0B7NKX7"/>
<evidence type="ECO:0000313" key="8">
    <source>
        <dbReference type="EMBL" id="CEP15962.1"/>
    </source>
</evidence>
<protein>
    <recommendedName>
        <fullName evidence="7">Profilin</fullName>
    </recommendedName>
</protein>
<evidence type="ECO:0000313" key="9">
    <source>
        <dbReference type="Proteomes" id="UP000054107"/>
    </source>
</evidence>
<dbReference type="SMART" id="SM00392">
    <property type="entry name" value="PROF"/>
    <property type="match status" value="1"/>
</dbReference>
<dbReference type="InterPro" id="IPR027310">
    <property type="entry name" value="Profilin_CS"/>
</dbReference>
<dbReference type="InterPro" id="IPR048278">
    <property type="entry name" value="PFN"/>
</dbReference>
<dbReference type="GO" id="GO:0005938">
    <property type="term" value="C:cell cortex"/>
    <property type="evidence" value="ECO:0007669"/>
    <property type="project" value="TreeGrafter"/>
</dbReference>
<comment type="subcellular location">
    <subcellularLocation>
        <location evidence="1">Cytoplasm</location>
        <location evidence="1">Cytoskeleton</location>
    </subcellularLocation>
</comment>
<dbReference type="Gene3D" id="3.30.450.30">
    <property type="entry name" value="Dynein light chain 2a, cytoplasmic"/>
    <property type="match status" value="1"/>
</dbReference>
<dbReference type="CDD" id="cd00148">
    <property type="entry name" value="PROF"/>
    <property type="match status" value="1"/>
</dbReference>
<dbReference type="Pfam" id="PF00235">
    <property type="entry name" value="Profilin"/>
    <property type="match status" value="1"/>
</dbReference>
<dbReference type="EMBL" id="LN732826">
    <property type="protein sequence ID" value="CEP15962.1"/>
    <property type="molecule type" value="Genomic_DNA"/>
</dbReference>
<evidence type="ECO:0000256" key="6">
    <source>
        <dbReference type="RuleBase" id="RU003908"/>
    </source>
</evidence>
<dbReference type="InterPro" id="IPR036140">
    <property type="entry name" value="PFN_sf"/>
</dbReference>
<comment type="function">
    <text evidence="6">Binds to actin and affects the structure of the cytoskeleton. At high concentrations, profilin prevents the polymerization of actin, whereas it enhances it at low concentrations.</text>
</comment>
<comment type="similarity">
    <text evidence="2 7">Belongs to the profilin family.</text>
</comment>
<dbReference type="PRINTS" id="PR00392">
    <property type="entry name" value="PROFILIN"/>
</dbReference>
<keyword evidence="3" id="KW-0963">Cytoplasm</keyword>
<accession>A0A0B7NKX7</accession>
<evidence type="ECO:0000256" key="4">
    <source>
        <dbReference type="ARBA" id="ARBA00023203"/>
    </source>
</evidence>
<evidence type="ECO:0000256" key="5">
    <source>
        <dbReference type="ARBA" id="ARBA00023212"/>
    </source>
</evidence>
<organism evidence="8 9">
    <name type="scientific">Parasitella parasitica</name>
    <dbReference type="NCBI Taxonomy" id="35722"/>
    <lineage>
        <taxon>Eukaryota</taxon>
        <taxon>Fungi</taxon>
        <taxon>Fungi incertae sedis</taxon>
        <taxon>Mucoromycota</taxon>
        <taxon>Mucoromycotina</taxon>
        <taxon>Mucoromycetes</taxon>
        <taxon>Mucorales</taxon>
        <taxon>Mucorineae</taxon>
        <taxon>Mucoraceae</taxon>
        <taxon>Parasitella</taxon>
    </lineage>
</organism>
<keyword evidence="9" id="KW-1185">Reference proteome</keyword>
<dbReference type="GO" id="GO:0005856">
    <property type="term" value="C:cytoskeleton"/>
    <property type="evidence" value="ECO:0007669"/>
    <property type="project" value="UniProtKB-SubCell"/>
</dbReference>
<dbReference type="InterPro" id="IPR005455">
    <property type="entry name" value="PFN_euk"/>
</dbReference>
<evidence type="ECO:0000256" key="2">
    <source>
        <dbReference type="ARBA" id="ARBA00010058"/>
    </source>
</evidence>
<dbReference type="PANTHER" id="PTHR11604:SF0">
    <property type="entry name" value="PROFILIN"/>
    <property type="match status" value="1"/>
</dbReference>
<dbReference type="STRING" id="35722.A0A0B7NKX7"/>
<dbReference type="SUPFAM" id="SSF55770">
    <property type="entry name" value="Profilin (actin-binding protein)"/>
    <property type="match status" value="1"/>
</dbReference>
<gene>
    <name evidence="8" type="primary">PARPA_10216.1 scaffold 40051</name>
</gene>